<evidence type="ECO:0000256" key="2">
    <source>
        <dbReference type="SAM" id="Phobius"/>
    </source>
</evidence>
<evidence type="ECO:0000256" key="1">
    <source>
        <dbReference type="SAM" id="MobiDB-lite"/>
    </source>
</evidence>
<keyword evidence="2" id="KW-0472">Membrane</keyword>
<name>A0AAW0F250_9TRYP</name>
<feature type="region of interest" description="Disordered" evidence="1">
    <location>
        <begin position="1"/>
        <end position="72"/>
    </location>
</feature>
<keyword evidence="2" id="KW-0812">Transmembrane</keyword>
<dbReference type="Proteomes" id="UP001430356">
    <property type="component" value="Unassembled WGS sequence"/>
</dbReference>
<proteinExistence type="predicted"/>
<comment type="caution">
    <text evidence="3">The sequence shown here is derived from an EMBL/GenBank/DDBJ whole genome shotgun (WGS) entry which is preliminary data.</text>
</comment>
<gene>
    <name evidence="3" type="ORF">NESM_000103200</name>
</gene>
<protein>
    <recommendedName>
        <fullName evidence="5">Transmembrane protein</fullName>
    </recommendedName>
</protein>
<feature type="transmembrane region" description="Helical" evidence="2">
    <location>
        <begin position="102"/>
        <end position="124"/>
    </location>
</feature>
<organism evidence="3 4">
    <name type="scientific">Novymonas esmeraldas</name>
    <dbReference type="NCBI Taxonomy" id="1808958"/>
    <lineage>
        <taxon>Eukaryota</taxon>
        <taxon>Discoba</taxon>
        <taxon>Euglenozoa</taxon>
        <taxon>Kinetoplastea</taxon>
        <taxon>Metakinetoplastina</taxon>
        <taxon>Trypanosomatida</taxon>
        <taxon>Trypanosomatidae</taxon>
        <taxon>Novymonas</taxon>
    </lineage>
</organism>
<evidence type="ECO:0008006" key="5">
    <source>
        <dbReference type="Google" id="ProtNLM"/>
    </source>
</evidence>
<sequence>MAKSSGSVEKELTMMKVPGHSLPTESHGGASPAASTSTATLGDNSSAPSAAVASQGRPRRKPNPAGGGAKLGYQRVLDDIERRRGREMRRALRAVEAGKRRWWYRVFTLVFLIVVALGVGYLTFFRFA</sequence>
<accession>A0AAW0F250</accession>
<keyword evidence="4" id="KW-1185">Reference proteome</keyword>
<keyword evidence="2" id="KW-1133">Transmembrane helix</keyword>
<dbReference type="EMBL" id="JAECZO010000006">
    <property type="protein sequence ID" value="KAK7200483.1"/>
    <property type="molecule type" value="Genomic_DNA"/>
</dbReference>
<evidence type="ECO:0000313" key="3">
    <source>
        <dbReference type="EMBL" id="KAK7200483.1"/>
    </source>
</evidence>
<dbReference type="AlphaFoldDB" id="A0AAW0F250"/>
<feature type="compositionally biased region" description="Low complexity" evidence="1">
    <location>
        <begin position="30"/>
        <end position="40"/>
    </location>
</feature>
<evidence type="ECO:0000313" key="4">
    <source>
        <dbReference type="Proteomes" id="UP001430356"/>
    </source>
</evidence>
<reference evidence="3 4" key="1">
    <citation type="journal article" date="2021" name="MBio">
        <title>A New Model Trypanosomatid, Novymonas esmeraldas: Genomic Perception of Its 'Candidatus Pandoraea novymonadis' Endosymbiont.</title>
        <authorList>
            <person name="Zakharova A."/>
            <person name="Saura A."/>
            <person name="Butenko A."/>
            <person name="Podesvova L."/>
            <person name="Warmusova S."/>
            <person name="Kostygov A.Y."/>
            <person name="Nenarokova A."/>
            <person name="Lukes J."/>
            <person name="Opperdoes F.R."/>
            <person name="Yurchenko V."/>
        </authorList>
    </citation>
    <scope>NUCLEOTIDE SEQUENCE [LARGE SCALE GENOMIC DNA]</scope>
    <source>
        <strain evidence="3 4">E262AT.01</strain>
    </source>
</reference>